<dbReference type="RefSeq" id="WP_369722944.1">
    <property type="nucleotide sequence ID" value="NZ_CP165734.1"/>
</dbReference>
<dbReference type="EMBL" id="CP165734">
    <property type="protein sequence ID" value="XDV58417.1"/>
    <property type="molecule type" value="Genomic_DNA"/>
</dbReference>
<name>A0AB39XQ14_9BRAD</name>
<gene>
    <name evidence="1" type="ORF">AB8Z38_02445</name>
</gene>
<accession>A0AB39XQ14</accession>
<reference evidence="1" key="1">
    <citation type="submission" date="2024-08" db="EMBL/GenBank/DDBJ databases">
        <authorList>
            <person name="Chaddad Z."/>
            <person name="Lamrabet M."/>
            <person name="Bouhnik O."/>
            <person name="Alami S."/>
            <person name="Wipf D."/>
            <person name="Courty P.E."/>
            <person name="Missbah El Idrissi M."/>
        </authorList>
    </citation>
    <scope>NUCLEOTIDE SEQUENCE</scope>
    <source>
        <strain evidence="1">LLZ17</strain>
    </source>
</reference>
<dbReference type="AlphaFoldDB" id="A0AB39XQ14"/>
<evidence type="ECO:0000313" key="1">
    <source>
        <dbReference type="EMBL" id="XDV58417.1"/>
    </source>
</evidence>
<sequence>MVKTNCVIVRAHGRQLDLLRGEASRVARGSKLDWWIERADKGTRFCFEDAEAKKSFALICENFAVPCLDG</sequence>
<evidence type="ECO:0008006" key="2">
    <source>
        <dbReference type="Google" id="ProtNLM"/>
    </source>
</evidence>
<protein>
    <recommendedName>
        <fullName evidence="2">Transposase</fullName>
    </recommendedName>
</protein>
<organism evidence="1">
    <name type="scientific">Bradyrhizobium sp. LLZ17</name>
    <dbReference type="NCBI Taxonomy" id="3239388"/>
    <lineage>
        <taxon>Bacteria</taxon>
        <taxon>Pseudomonadati</taxon>
        <taxon>Pseudomonadota</taxon>
        <taxon>Alphaproteobacteria</taxon>
        <taxon>Hyphomicrobiales</taxon>
        <taxon>Nitrobacteraceae</taxon>
        <taxon>Bradyrhizobium</taxon>
    </lineage>
</organism>
<proteinExistence type="predicted"/>